<dbReference type="OrthoDB" id="3438854at2759"/>
<name>A0A8A3P4G7_9HELO</name>
<evidence type="ECO:0000256" key="1">
    <source>
        <dbReference type="SAM" id="MobiDB-lite"/>
    </source>
</evidence>
<keyword evidence="3" id="KW-1185">Reference proteome</keyword>
<dbReference type="AlphaFoldDB" id="A0A8A3P4G7"/>
<proteinExistence type="predicted"/>
<reference evidence="2" key="1">
    <citation type="submission" date="2020-10" db="EMBL/GenBank/DDBJ databases">
        <title>Genome Sequence of Monilinia vaccinii-corymbosi Sheds Light on Mummy Berry Disease Infection of Blueberry and Mating Type.</title>
        <authorList>
            <person name="Yow A.G."/>
            <person name="Zhang Y."/>
            <person name="Bansal K."/>
            <person name="Eacker S.M."/>
            <person name="Sullivan S."/>
            <person name="Liachko I."/>
            <person name="Cubeta M.A."/>
            <person name="Rollins J.A."/>
            <person name="Ashrafi H."/>
        </authorList>
    </citation>
    <scope>NUCLEOTIDE SEQUENCE</scope>
    <source>
        <strain evidence="2">RL-1</strain>
    </source>
</reference>
<feature type="compositionally biased region" description="Low complexity" evidence="1">
    <location>
        <begin position="1"/>
        <end position="14"/>
    </location>
</feature>
<feature type="region of interest" description="Disordered" evidence="1">
    <location>
        <begin position="1"/>
        <end position="27"/>
    </location>
</feature>
<gene>
    <name evidence="2" type="ORF">DSL72_000534</name>
</gene>
<dbReference type="EMBL" id="CP063406">
    <property type="protein sequence ID" value="QSZ30974.1"/>
    <property type="molecule type" value="Genomic_DNA"/>
</dbReference>
<accession>A0A8A3P4G7</accession>
<dbReference type="Proteomes" id="UP000672032">
    <property type="component" value="Chromosome 2"/>
</dbReference>
<evidence type="ECO:0000313" key="3">
    <source>
        <dbReference type="Proteomes" id="UP000672032"/>
    </source>
</evidence>
<organism evidence="2 3">
    <name type="scientific">Monilinia vaccinii-corymbosi</name>
    <dbReference type="NCBI Taxonomy" id="61207"/>
    <lineage>
        <taxon>Eukaryota</taxon>
        <taxon>Fungi</taxon>
        <taxon>Dikarya</taxon>
        <taxon>Ascomycota</taxon>
        <taxon>Pezizomycotina</taxon>
        <taxon>Leotiomycetes</taxon>
        <taxon>Helotiales</taxon>
        <taxon>Sclerotiniaceae</taxon>
        <taxon>Monilinia</taxon>
    </lineage>
</organism>
<sequence>MPPRNQNQNQNQNQMSTDDDVASLVSSQSSVTTMDFVQRANEMMADTKKRRDAKRTKIETDRAKRIKDVQKKIEALYEDRRTRRAKIQKAQWNHLYSLNKRRQELENQILKSITFIEGKTLSMARELNTVLLGRIAALRDLGHTQSAA</sequence>
<protein>
    <submittedName>
        <fullName evidence="2">Uncharacterized protein</fullName>
    </submittedName>
</protein>
<evidence type="ECO:0000313" key="2">
    <source>
        <dbReference type="EMBL" id="QSZ30974.1"/>
    </source>
</evidence>